<proteinExistence type="predicted"/>
<keyword evidence="3" id="KW-1185">Reference proteome</keyword>
<dbReference type="EMBL" id="BGPR01005630">
    <property type="protein sequence ID" value="GBN11971.1"/>
    <property type="molecule type" value="Genomic_DNA"/>
</dbReference>
<dbReference type="Proteomes" id="UP000499080">
    <property type="component" value="Unassembled WGS sequence"/>
</dbReference>
<organism evidence="2 3">
    <name type="scientific">Araneus ventricosus</name>
    <name type="common">Orbweaver spider</name>
    <name type="synonym">Epeira ventricosa</name>
    <dbReference type="NCBI Taxonomy" id="182803"/>
    <lineage>
        <taxon>Eukaryota</taxon>
        <taxon>Metazoa</taxon>
        <taxon>Ecdysozoa</taxon>
        <taxon>Arthropoda</taxon>
        <taxon>Chelicerata</taxon>
        <taxon>Arachnida</taxon>
        <taxon>Araneae</taxon>
        <taxon>Araneomorphae</taxon>
        <taxon>Entelegynae</taxon>
        <taxon>Araneoidea</taxon>
        <taxon>Araneidae</taxon>
        <taxon>Araneus</taxon>
    </lineage>
</organism>
<name>A0A4Y2LB95_ARAVE</name>
<feature type="compositionally biased region" description="Low complexity" evidence="1">
    <location>
        <begin position="12"/>
        <end position="26"/>
    </location>
</feature>
<gene>
    <name evidence="2" type="ORF">AVEN_214635_1</name>
</gene>
<evidence type="ECO:0000313" key="2">
    <source>
        <dbReference type="EMBL" id="GBN11971.1"/>
    </source>
</evidence>
<comment type="caution">
    <text evidence="2">The sequence shown here is derived from an EMBL/GenBank/DDBJ whole genome shotgun (WGS) entry which is preliminary data.</text>
</comment>
<protein>
    <submittedName>
        <fullName evidence="2">Uncharacterized protein</fullName>
    </submittedName>
</protein>
<feature type="region of interest" description="Disordered" evidence="1">
    <location>
        <begin position="1"/>
        <end position="26"/>
    </location>
</feature>
<dbReference type="AlphaFoldDB" id="A0A4Y2LB95"/>
<evidence type="ECO:0000256" key="1">
    <source>
        <dbReference type="SAM" id="MobiDB-lite"/>
    </source>
</evidence>
<evidence type="ECO:0000313" key="3">
    <source>
        <dbReference type="Proteomes" id="UP000499080"/>
    </source>
</evidence>
<sequence length="91" mass="9828">MGTAHLRFHAASPHSPSLSSQSETSVPPCHTACYFTIGRRLHPPLSKHGLSSTTADPETLQFTAFIDCHAFIYAVSIGGRPVGGYSRQPNY</sequence>
<accession>A0A4Y2LB95</accession>
<reference evidence="2 3" key="1">
    <citation type="journal article" date="2019" name="Sci. Rep.">
        <title>Orb-weaving spider Araneus ventricosus genome elucidates the spidroin gene catalogue.</title>
        <authorList>
            <person name="Kono N."/>
            <person name="Nakamura H."/>
            <person name="Ohtoshi R."/>
            <person name="Moran D.A.P."/>
            <person name="Shinohara A."/>
            <person name="Yoshida Y."/>
            <person name="Fujiwara M."/>
            <person name="Mori M."/>
            <person name="Tomita M."/>
            <person name="Arakawa K."/>
        </authorList>
    </citation>
    <scope>NUCLEOTIDE SEQUENCE [LARGE SCALE GENOMIC DNA]</scope>
</reference>